<dbReference type="Pfam" id="PF08032">
    <property type="entry name" value="SpoU_sub_bind"/>
    <property type="match status" value="1"/>
</dbReference>
<dbReference type="InterPro" id="IPR013123">
    <property type="entry name" value="SpoU_subst-bd"/>
</dbReference>
<dbReference type="Gene3D" id="3.40.1280.10">
    <property type="match status" value="1"/>
</dbReference>
<dbReference type="InterPro" id="IPR029028">
    <property type="entry name" value="Alpha/beta_knot_MTases"/>
</dbReference>
<dbReference type="GO" id="GO:0016435">
    <property type="term" value="F:rRNA (guanine) methyltransferase activity"/>
    <property type="evidence" value="ECO:0007669"/>
    <property type="project" value="TreeGrafter"/>
</dbReference>
<keyword evidence="3" id="KW-0698">rRNA processing</keyword>
<evidence type="ECO:0000256" key="9">
    <source>
        <dbReference type="ARBA" id="ARBA00034881"/>
    </source>
</evidence>
<dbReference type="EMBL" id="BRXW01000477">
    <property type="protein sequence ID" value="GMH58173.1"/>
    <property type="molecule type" value="Genomic_DNA"/>
</dbReference>
<dbReference type="InterPro" id="IPR047261">
    <property type="entry name" value="MRM1_MeTrfase_dom"/>
</dbReference>
<sequence>MKTTSARSWGERAVQGCARAISVFAASPDDRVAAVSESGSPGPRDGPRLRCGHGDVMTLPRAAHMNSLLESSRRHLFHNTMPIPPNIIIIDPQLTLPPPLHQQKDDDTPSPPPPSPSDSDEFSFSRPRKSSSSPPKRSTDNEGRKYRSGGRGPPSEDRRGPPRGDRNFNDRQGPPRGDRNFNDRRGPPRSNNRDSSNNSNNSNNRNFPSKENEGPRINLRHLESLGFEHLFGLSPVLNALKSGRRFTDPSSISLDLDSYESDKVRPEKILFIQEKFGTSGRSDHKERLKDQIIELASSQNIKISTLDKGTLNSLSSNRPHQGFVLRCPPLLLPSTKSSEIFKSPSDPTSPKLWLALDSVLDPVNLGSIIRTSSFLSNDIGVLTCLKNSAPLSPIVSSTSAGAMENAEIVVCNNMVECLNEAKDKGWRILIADAYKPETKYDTRLLKEWEPNIPTVLVLGSEGDGVRSVVKKCCDGVVSVEGGGEEVDSLNVSVSAGILIHYFMR</sequence>
<dbReference type="SMART" id="SM00967">
    <property type="entry name" value="SpoU_sub_bind"/>
    <property type="match status" value="1"/>
</dbReference>
<dbReference type="InterPro" id="IPR029026">
    <property type="entry name" value="tRNA_m1G_MTases_N"/>
</dbReference>
<dbReference type="Gene3D" id="3.30.1330.30">
    <property type="match status" value="1"/>
</dbReference>
<dbReference type="PANTHER" id="PTHR46103">
    <property type="entry name" value="RRNA METHYLTRANSFERASE 1, MITOCHONDRIAL"/>
    <property type="match status" value="1"/>
</dbReference>
<feature type="region of interest" description="Disordered" evidence="10">
    <location>
        <begin position="90"/>
        <end position="214"/>
    </location>
</feature>
<dbReference type="GO" id="GO:0003723">
    <property type="term" value="F:RNA binding"/>
    <property type="evidence" value="ECO:0007669"/>
    <property type="project" value="InterPro"/>
</dbReference>
<dbReference type="Pfam" id="PF00588">
    <property type="entry name" value="SpoU_methylase"/>
    <property type="match status" value="1"/>
</dbReference>
<comment type="similarity">
    <text evidence="2">Belongs to the class IV-like SAM-binding methyltransferase superfamily. RNA methyltransferase TrmH family.</text>
</comment>
<accession>A0A9W7DX76</accession>
<comment type="caution">
    <text evidence="12">The sequence shown here is derived from an EMBL/GenBank/DDBJ whole genome shotgun (WGS) entry which is preliminary data.</text>
</comment>
<evidence type="ECO:0000256" key="2">
    <source>
        <dbReference type="ARBA" id="ARBA00007228"/>
    </source>
</evidence>
<name>A0A9W7DX76_9STRA</name>
<reference evidence="13" key="1">
    <citation type="journal article" date="2023" name="Commun. Biol.">
        <title>Genome analysis of Parmales, the sister group of diatoms, reveals the evolutionary specialization of diatoms from phago-mixotrophs to photoautotrophs.</title>
        <authorList>
            <person name="Ban H."/>
            <person name="Sato S."/>
            <person name="Yoshikawa S."/>
            <person name="Yamada K."/>
            <person name="Nakamura Y."/>
            <person name="Ichinomiya M."/>
            <person name="Sato N."/>
            <person name="Blanc-Mathieu R."/>
            <person name="Endo H."/>
            <person name="Kuwata A."/>
            <person name="Ogata H."/>
        </authorList>
    </citation>
    <scope>NUCLEOTIDE SEQUENCE [LARGE SCALE GENOMIC DNA]</scope>
    <source>
        <strain evidence="13">NIES 3700</strain>
    </source>
</reference>
<keyword evidence="8" id="KW-0496">Mitochondrion</keyword>
<evidence type="ECO:0000256" key="10">
    <source>
        <dbReference type="SAM" id="MobiDB-lite"/>
    </source>
</evidence>
<dbReference type="AlphaFoldDB" id="A0A9W7DX76"/>
<keyword evidence="4" id="KW-0489">Methyltransferase</keyword>
<dbReference type="SUPFAM" id="SSF75217">
    <property type="entry name" value="alpha/beta knot"/>
    <property type="match status" value="1"/>
</dbReference>
<feature type="domain" description="RNA 2-O ribose methyltransferase substrate binding" evidence="11">
    <location>
        <begin position="229"/>
        <end position="333"/>
    </location>
</feature>
<feature type="compositionally biased region" description="Basic and acidic residues" evidence="10">
    <location>
        <begin position="154"/>
        <end position="169"/>
    </location>
</feature>
<dbReference type="GO" id="GO:0005739">
    <property type="term" value="C:mitochondrion"/>
    <property type="evidence" value="ECO:0007669"/>
    <property type="project" value="UniProtKB-SubCell"/>
</dbReference>
<gene>
    <name evidence="12" type="ORF">TrLO_g12545</name>
</gene>
<dbReference type="OrthoDB" id="270651at2759"/>
<feature type="compositionally biased region" description="Low complexity" evidence="10">
    <location>
        <begin position="122"/>
        <end position="136"/>
    </location>
</feature>
<evidence type="ECO:0000256" key="4">
    <source>
        <dbReference type="ARBA" id="ARBA00022603"/>
    </source>
</evidence>
<dbReference type="CDD" id="cd18105">
    <property type="entry name" value="SpoU-like_MRM1"/>
    <property type="match status" value="1"/>
</dbReference>
<evidence type="ECO:0000256" key="7">
    <source>
        <dbReference type="ARBA" id="ARBA00022946"/>
    </source>
</evidence>
<evidence type="ECO:0000256" key="8">
    <source>
        <dbReference type="ARBA" id="ARBA00023128"/>
    </source>
</evidence>
<dbReference type="InterPro" id="IPR001537">
    <property type="entry name" value="SpoU_MeTrfase"/>
</dbReference>
<protein>
    <recommendedName>
        <fullName evidence="9">rRNA methyltransferase 1, mitochondrial</fullName>
    </recommendedName>
</protein>
<evidence type="ECO:0000313" key="12">
    <source>
        <dbReference type="EMBL" id="GMH58173.1"/>
    </source>
</evidence>
<keyword evidence="7" id="KW-0809">Transit peptide</keyword>
<keyword evidence="5" id="KW-0808">Transferase</keyword>
<evidence type="ECO:0000313" key="13">
    <source>
        <dbReference type="Proteomes" id="UP001165122"/>
    </source>
</evidence>
<dbReference type="InterPro" id="IPR029064">
    <property type="entry name" value="Ribosomal_eL30-like_sf"/>
</dbReference>
<evidence type="ECO:0000256" key="3">
    <source>
        <dbReference type="ARBA" id="ARBA00022552"/>
    </source>
</evidence>
<feature type="compositionally biased region" description="Basic and acidic residues" evidence="10">
    <location>
        <begin position="176"/>
        <end position="186"/>
    </location>
</feature>
<dbReference type="Proteomes" id="UP001165122">
    <property type="component" value="Unassembled WGS sequence"/>
</dbReference>
<feature type="compositionally biased region" description="Low complexity" evidence="10">
    <location>
        <begin position="188"/>
        <end position="206"/>
    </location>
</feature>
<comment type="subcellular location">
    <subcellularLocation>
        <location evidence="1">Mitochondrion</location>
    </subcellularLocation>
</comment>
<organism evidence="12 13">
    <name type="scientific">Triparma laevis f. longispina</name>
    <dbReference type="NCBI Taxonomy" id="1714387"/>
    <lineage>
        <taxon>Eukaryota</taxon>
        <taxon>Sar</taxon>
        <taxon>Stramenopiles</taxon>
        <taxon>Ochrophyta</taxon>
        <taxon>Bolidophyceae</taxon>
        <taxon>Parmales</taxon>
        <taxon>Triparmaceae</taxon>
        <taxon>Triparma</taxon>
    </lineage>
</organism>
<evidence type="ECO:0000259" key="11">
    <source>
        <dbReference type="SMART" id="SM00967"/>
    </source>
</evidence>
<evidence type="ECO:0000256" key="5">
    <source>
        <dbReference type="ARBA" id="ARBA00022679"/>
    </source>
</evidence>
<proteinExistence type="inferred from homology"/>
<dbReference type="PANTHER" id="PTHR46103:SF1">
    <property type="entry name" value="RRNA METHYLTRANSFERASE 1, MITOCHONDRIAL"/>
    <property type="match status" value="1"/>
</dbReference>
<keyword evidence="13" id="KW-1185">Reference proteome</keyword>
<dbReference type="InterPro" id="IPR047182">
    <property type="entry name" value="MRM1"/>
</dbReference>
<dbReference type="SUPFAM" id="SSF55315">
    <property type="entry name" value="L30e-like"/>
    <property type="match status" value="1"/>
</dbReference>
<evidence type="ECO:0000256" key="6">
    <source>
        <dbReference type="ARBA" id="ARBA00022691"/>
    </source>
</evidence>
<keyword evidence="6" id="KW-0949">S-adenosyl-L-methionine</keyword>
<evidence type="ECO:0000256" key="1">
    <source>
        <dbReference type="ARBA" id="ARBA00004173"/>
    </source>
</evidence>